<feature type="chain" id="PRO_5034725758" description="Secreted protein" evidence="2">
    <location>
        <begin position="20"/>
        <end position="254"/>
    </location>
</feature>
<gene>
    <name evidence="3" type="ORF">D9619_008185</name>
</gene>
<dbReference type="EMBL" id="JAACJJ010000057">
    <property type="protein sequence ID" value="KAF5310896.1"/>
    <property type="molecule type" value="Genomic_DNA"/>
</dbReference>
<keyword evidence="4" id="KW-1185">Reference proteome</keyword>
<protein>
    <recommendedName>
        <fullName evidence="5">Secreted protein</fullName>
    </recommendedName>
</protein>
<feature type="signal peptide" evidence="2">
    <location>
        <begin position="1"/>
        <end position="19"/>
    </location>
</feature>
<reference evidence="3 4" key="1">
    <citation type="journal article" date="2020" name="ISME J.">
        <title>Uncovering the hidden diversity of litter-decomposition mechanisms in mushroom-forming fungi.</title>
        <authorList>
            <person name="Floudas D."/>
            <person name="Bentzer J."/>
            <person name="Ahren D."/>
            <person name="Johansson T."/>
            <person name="Persson P."/>
            <person name="Tunlid A."/>
        </authorList>
    </citation>
    <scope>NUCLEOTIDE SEQUENCE [LARGE SCALE GENOMIC DNA]</scope>
    <source>
        <strain evidence="3 4">CBS 101986</strain>
    </source>
</reference>
<evidence type="ECO:0000313" key="4">
    <source>
        <dbReference type="Proteomes" id="UP000567179"/>
    </source>
</evidence>
<dbReference type="AlphaFoldDB" id="A0A8H5AU08"/>
<accession>A0A8H5AU08</accession>
<proteinExistence type="predicted"/>
<dbReference type="Proteomes" id="UP000567179">
    <property type="component" value="Unassembled WGS sequence"/>
</dbReference>
<organism evidence="3 4">
    <name type="scientific">Psilocybe cf. subviscida</name>
    <dbReference type="NCBI Taxonomy" id="2480587"/>
    <lineage>
        <taxon>Eukaryota</taxon>
        <taxon>Fungi</taxon>
        <taxon>Dikarya</taxon>
        <taxon>Basidiomycota</taxon>
        <taxon>Agaricomycotina</taxon>
        <taxon>Agaricomycetes</taxon>
        <taxon>Agaricomycetidae</taxon>
        <taxon>Agaricales</taxon>
        <taxon>Agaricineae</taxon>
        <taxon>Strophariaceae</taxon>
        <taxon>Psilocybe</taxon>
    </lineage>
</organism>
<sequence>MSWTLCLVAIVLGTSHSFAVQRVVPVYVFTVPATVMSVGTCRNIIRVEKERDPRANFTKAINTAEGNYKGKRLVDEDQSRGDAPPTQNKRRHSYRPRPAAAIPSPSDPEASESSLQRFSSELRRLDLDTVVSNFPYLHGAQSYISKLKRNRGSMVTAIANSATNYSPQSSSNPGSLHIASIWTASDSGPSLCATYAVKPEATDARDQHDMMEQTTSASNIQIGSQHSSSSVNSAELRQFYNHMWNAGSFMTGGP</sequence>
<evidence type="ECO:0000313" key="3">
    <source>
        <dbReference type="EMBL" id="KAF5310896.1"/>
    </source>
</evidence>
<feature type="region of interest" description="Disordered" evidence="1">
    <location>
        <begin position="68"/>
        <end position="115"/>
    </location>
</feature>
<comment type="caution">
    <text evidence="3">The sequence shown here is derived from an EMBL/GenBank/DDBJ whole genome shotgun (WGS) entry which is preliminary data.</text>
</comment>
<name>A0A8H5AU08_9AGAR</name>
<keyword evidence="2" id="KW-0732">Signal</keyword>
<evidence type="ECO:0000256" key="1">
    <source>
        <dbReference type="SAM" id="MobiDB-lite"/>
    </source>
</evidence>
<feature type="compositionally biased region" description="Low complexity" evidence="1">
    <location>
        <begin position="96"/>
        <end position="114"/>
    </location>
</feature>
<evidence type="ECO:0000256" key="2">
    <source>
        <dbReference type="SAM" id="SignalP"/>
    </source>
</evidence>
<evidence type="ECO:0008006" key="5">
    <source>
        <dbReference type="Google" id="ProtNLM"/>
    </source>
</evidence>